<keyword evidence="5 6" id="KW-0249">Electron transport</keyword>
<keyword evidence="1 6" id="KW-0813">Transport</keyword>
<dbReference type="PANTHER" id="PTHR36118">
    <property type="entry name" value="ION-TRANSLOCATING OXIDOREDUCTASE COMPLEX SUBUNIT G"/>
    <property type="match status" value="1"/>
</dbReference>
<organism evidence="8 9">
    <name type="scientific">Pseudoalteromonas porphyrae</name>
    <dbReference type="NCBI Taxonomy" id="187330"/>
    <lineage>
        <taxon>Bacteria</taxon>
        <taxon>Pseudomonadati</taxon>
        <taxon>Pseudomonadota</taxon>
        <taxon>Gammaproteobacteria</taxon>
        <taxon>Alteromonadales</taxon>
        <taxon>Pseudoalteromonadaceae</taxon>
        <taxon>Pseudoalteromonas</taxon>
    </lineage>
</organism>
<name>A0A0N1EIL7_9GAMM</name>
<accession>A0A0N1EIL7</accession>
<comment type="function">
    <text evidence="6">Part of a membrane-bound complex that couples electron transfer with translocation of ions across the membrane.</text>
</comment>
<feature type="modified residue" description="FMN phosphoryl threonine" evidence="6">
    <location>
        <position position="176"/>
    </location>
</feature>
<dbReference type="SMART" id="SM00900">
    <property type="entry name" value="FMN_bind"/>
    <property type="match status" value="1"/>
</dbReference>
<feature type="domain" description="FMN-binding" evidence="7">
    <location>
        <begin position="101"/>
        <end position="193"/>
    </location>
</feature>
<dbReference type="GO" id="GO:0022900">
    <property type="term" value="P:electron transport chain"/>
    <property type="evidence" value="ECO:0007669"/>
    <property type="project" value="UniProtKB-UniRule"/>
</dbReference>
<evidence type="ECO:0000256" key="6">
    <source>
        <dbReference type="HAMAP-Rule" id="MF_00479"/>
    </source>
</evidence>
<dbReference type="GO" id="GO:0005886">
    <property type="term" value="C:plasma membrane"/>
    <property type="evidence" value="ECO:0007669"/>
    <property type="project" value="UniProtKB-SubCell"/>
</dbReference>
<dbReference type="PATRIC" id="fig|187330.3.peg.1270"/>
<evidence type="ECO:0000259" key="7">
    <source>
        <dbReference type="SMART" id="SM00900"/>
    </source>
</evidence>
<dbReference type="AlphaFoldDB" id="A0A0N1EIL7"/>
<dbReference type="EMBL" id="LHPH01000017">
    <property type="protein sequence ID" value="KPH61515.1"/>
    <property type="molecule type" value="Genomic_DNA"/>
</dbReference>
<dbReference type="GO" id="GO:0009055">
    <property type="term" value="F:electron transfer activity"/>
    <property type="evidence" value="ECO:0007669"/>
    <property type="project" value="InterPro"/>
</dbReference>
<comment type="similarity">
    <text evidence="6">Belongs to the RnfG family.</text>
</comment>
<keyword evidence="6" id="KW-1003">Cell membrane</keyword>
<reference evidence="8 9" key="1">
    <citation type="submission" date="2015-08" db="EMBL/GenBank/DDBJ databases">
        <title>Draft Genome Sequence of Pseudoalteromonas porphyrae UCD-SED14.</title>
        <authorList>
            <person name="Coil D.A."/>
            <person name="Jospin G."/>
            <person name="Lee R.D."/>
            <person name="Eisen J.A."/>
        </authorList>
    </citation>
    <scope>NUCLEOTIDE SEQUENCE [LARGE SCALE GENOMIC DNA]</scope>
    <source>
        <strain evidence="8 9">UCD-SED14</strain>
    </source>
</reference>
<dbReference type="InterPro" id="IPR010209">
    <property type="entry name" value="Ion_transpt_RnfG/RsxG"/>
</dbReference>
<evidence type="ECO:0000256" key="4">
    <source>
        <dbReference type="ARBA" id="ARBA00022643"/>
    </source>
</evidence>
<dbReference type="RefSeq" id="WP_054455007.1">
    <property type="nucleotide sequence ID" value="NZ_LHPH01000017.1"/>
</dbReference>
<evidence type="ECO:0000256" key="2">
    <source>
        <dbReference type="ARBA" id="ARBA00022553"/>
    </source>
</evidence>
<sequence length="212" mass="23102">MILSSMGKNGAILALFALLTTGAVATIFSLTKDSIAEQERKQLSSQLQEVLDAHLYDNALYEDCALIENDLLSARDSQTVYRARKNGQNIALVMRHVTPKGYSGNIDLLTAVFANGEIAGVRVTKHEETPGLGDKIELRKSPWITVFKDQTVLSTDDKRWAVKKDGGNFDQFTGATITPRAVVGSVKDAVLFAQQHFDDVFAAENACLAGQL</sequence>
<dbReference type="Pfam" id="PF04205">
    <property type="entry name" value="FMN_bind"/>
    <property type="match status" value="1"/>
</dbReference>
<evidence type="ECO:0000313" key="9">
    <source>
        <dbReference type="Proteomes" id="UP000037848"/>
    </source>
</evidence>
<comment type="subcellular location">
    <subcellularLocation>
        <location evidence="6">Cell inner membrane</location>
        <topology evidence="6">Single-pass membrane protein</topology>
    </subcellularLocation>
</comment>
<dbReference type="NCBIfam" id="TIGR01947">
    <property type="entry name" value="rnfG"/>
    <property type="match status" value="1"/>
</dbReference>
<dbReference type="InterPro" id="IPR007329">
    <property type="entry name" value="FMN-bd"/>
</dbReference>
<proteinExistence type="inferred from homology"/>
<gene>
    <name evidence="6" type="primary">rnfG</name>
    <name evidence="8" type="ORF">ADS77_14215</name>
</gene>
<keyword evidence="4 6" id="KW-0288">FMN</keyword>
<keyword evidence="9" id="KW-1185">Reference proteome</keyword>
<keyword evidence="6" id="KW-0997">Cell inner membrane</keyword>
<keyword evidence="2 6" id="KW-0597">Phosphoprotein</keyword>
<dbReference type="STRING" id="187330.AMS58_14235"/>
<dbReference type="PANTHER" id="PTHR36118:SF1">
    <property type="entry name" value="ION-TRANSLOCATING OXIDOREDUCTASE COMPLEX SUBUNIT G"/>
    <property type="match status" value="1"/>
</dbReference>
<dbReference type="EC" id="7.-.-.-" evidence="6"/>
<dbReference type="NCBIfam" id="NF002519">
    <property type="entry name" value="PRK01908.1"/>
    <property type="match status" value="1"/>
</dbReference>
<keyword evidence="6" id="KW-1133">Transmembrane helix</keyword>
<evidence type="ECO:0000256" key="3">
    <source>
        <dbReference type="ARBA" id="ARBA00022630"/>
    </source>
</evidence>
<dbReference type="GO" id="GO:0010181">
    <property type="term" value="F:FMN binding"/>
    <property type="evidence" value="ECO:0007669"/>
    <property type="project" value="InterPro"/>
</dbReference>
<comment type="subunit">
    <text evidence="6">The complex is composed of six subunits: RnfA, RnfB, RnfC, RnfD, RnfE and RnfG.</text>
</comment>
<evidence type="ECO:0000256" key="5">
    <source>
        <dbReference type="ARBA" id="ARBA00022982"/>
    </source>
</evidence>
<dbReference type="PIRSF" id="PIRSF006091">
    <property type="entry name" value="E_trnsport_RnfG"/>
    <property type="match status" value="1"/>
</dbReference>
<keyword evidence="6" id="KW-1278">Translocase</keyword>
<keyword evidence="3 6" id="KW-0285">Flavoprotein</keyword>
<dbReference type="OrthoDB" id="9784165at2"/>
<keyword evidence="6" id="KW-0812">Transmembrane</keyword>
<dbReference type="HAMAP" id="MF_00479">
    <property type="entry name" value="RsxG_RnfG"/>
    <property type="match status" value="1"/>
</dbReference>
<protein>
    <recommendedName>
        <fullName evidence="6">Ion-translocating oxidoreductase complex subunit G</fullName>
        <ecNumber evidence="6">7.-.-.-</ecNumber>
    </recommendedName>
    <alternativeName>
        <fullName evidence="6">Rnf electron transport complex subunit G</fullName>
    </alternativeName>
</protein>
<comment type="caution">
    <text evidence="8">The sequence shown here is derived from an EMBL/GenBank/DDBJ whole genome shotgun (WGS) entry which is preliminary data.</text>
</comment>
<keyword evidence="6" id="KW-0472">Membrane</keyword>
<dbReference type="Proteomes" id="UP000037848">
    <property type="component" value="Unassembled WGS sequence"/>
</dbReference>
<comment type="cofactor">
    <cofactor evidence="6">
        <name>FMN</name>
        <dbReference type="ChEBI" id="CHEBI:58210"/>
    </cofactor>
</comment>
<evidence type="ECO:0000313" key="8">
    <source>
        <dbReference type="EMBL" id="KPH61515.1"/>
    </source>
</evidence>
<evidence type="ECO:0000256" key="1">
    <source>
        <dbReference type="ARBA" id="ARBA00022448"/>
    </source>
</evidence>